<gene>
    <name evidence="1" type="ORF">K9B37_13705</name>
</gene>
<organism evidence="1 2">
    <name type="scientific">Microvirga puerhi</name>
    <dbReference type="NCBI Taxonomy" id="2876078"/>
    <lineage>
        <taxon>Bacteria</taxon>
        <taxon>Pseudomonadati</taxon>
        <taxon>Pseudomonadota</taxon>
        <taxon>Alphaproteobacteria</taxon>
        <taxon>Hyphomicrobiales</taxon>
        <taxon>Methylobacteriaceae</taxon>
        <taxon>Microvirga</taxon>
    </lineage>
</organism>
<evidence type="ECO:0000313" key="2">
    <source>
        <dbReference type="Proteomes" id="UP000704176"/>
    </source>
</evidence>
<dbReference type="PANTHER" id="PTHR39166:SF1">
    <property type="entry name" value="BLL1166 PROTEIN"/>
    <property type="match status" value="1"/>
</dbReference>
<evidence type="ECO:0000313" key="1">
    <source>
        <dbReference type="EMBL" id="MBZ6077332.1"/>
    </source>
</evidence>
<sequence>MRGLPDITDLIEAHAAMRGLLFIVASLDLPDSWIGAGFVRNAVWDALHGRPFDLASLDDVDVVFLDRTEIGAERDDALQAHLQRLCPDHRWQVKNQARMHLRNGDAPYRDTAGAIARWPETATAIAARLAGDHVDIIAPHGIEDLLGLIVRPTPSFFGKMDVYRERLARKDWSTRWPKLTFLS</sequence>
<dbReference type="Proteomes" id="UP000704176">
    <property type="component" value="Unassembled WGS sequence"/>
</dbReference>
<comment type="caution">
    <text evidence="1">The sequence shown here is derived from an EMBL/GenBank/DDBJ whole genome shotgun (WGS) entry which is preliminary data.</text>
</comment>
<name>A0ABS7VQN6_9HYPH</name>
<protein>
    <submittedName>
        <fullName evidence="1">Nucleotidyltransferase family protein</fullName>
    </submittedName>
</protein>
<dbReference type="PANTHER" id="PTHR39166">
    <property type="entry name" value="BLL1166 PROTEIN"/>
    <property type="match status" value="1"/>
</dbReference>
<dbReference type="EMBL" id="JAIRBM010000009">
    <property type="protein sequence ID" value="MBZ6077332.1"/>
    <property type="molecule type" value="Genomic_DNA"/>
</dbReference>
<dbReference type="Pfam" id="PF06042">
    <property type="entry name" value="NTP_transf_6"/>
    <property type="match status" value="1"/>
</dbReference>
<dbReference type="RefSeq" id="WP_224313673.1">
    <property type="nucleotide sequence ID" value="NZ_JAIRBM010000009.1"/>
</dbReference>
<dbReference type="InterPro" id="IPR009267">
    <property type="entry name" value="NTP_transf_6"/>
</dbReference>
<accession>A0ABS7VQN6</accession>
<keyword evidence="2" id="KW-1185">Reference proteome</keyword>
<reference evidence="1 2" key="1">
    <citation type="submission" date="2021-09" db="EMBL/GenBank/DDBJ databases">
        <title>The complete genome sequence of a new microorganism.</title>
        <authorList>
            <person name="Zi Z."/>
        </authorList>
    </citation>
    <scope>NUCLEOTIDE SEQUENCE [LARGE SCALE GENOMIC DNA]</scope>
    <source>
        <strain evidence="1 2">WGZ8</strain>
    </source>
</reference>
<proteinExistence type="predicted"/>